<dbReference type="InterPro" id="IPR051063">
    <property type="entry name" value="PDI"/>
</dbReference>
<dbReference type="OrthoDB" id="10264505at2759"/>
<dbReference type="InterPro" id="IPR036249">
    <property type="entry name" value="Thioredoxin-like_sf"/>
</dbReference>
<dbReference type="GO" id="GO:0006457">
    <property type="term" value="P:protein folding"/>
    <property type="evidence" value="ECO:0007669"/>
    <property type="project" value="TreeGrafter"/>
</dbReference>
<keyword evidence="3" id="KW-1185">Reference proteome</keyword>
<reference evidence="4" key="1">
    <citation type="submission" date="2025-08" db="UniProtKB">
        <authorList>
            <consortium name="RefSeq"/>
        </authorList>
    </citation>
    <scope>IDENTIFICATION</scope>
    <source>
        <tissue evidence="4">Whole sample</tissue>
    </source>
</reference>
<dbReference type="Gene3D" id="1.20.1150.12">
    <property type="entry name" value="Endoplasmic reticulum resident protein 29, C-terminal domain"/>
    <property type="match status" value="1"/>
</dbReference>
<dbReference type="Pfam" id="PF13848">
    <property type="entry name" value="Thioredoxin_6"/>
    <property type="match status" value="1"/>
</dbReference>
<name>A0A8B8EVX7_CRAVI</name>
<dbReference type="PANTHER" id="PTHR45672">
    <property type="entry name" value="PROTEIN DISULFIDE-ISOMERASE C17H9.14C-RELATED"/>
    <property type="match status" value="1"/>
</dbReference>
<evidence type="ECO:0000313" key="3">
    <source>
        <dbReference type="Proteomes" id="UP000694844"/>
    </source>
</evidence>
<accession>A0A8B8EVX7</accession>
<dbReference type="SUPFAM" id="SSF47933">
    <property type="entry name" value="ERP29 C domain-like"/>
    <property type="match status" value="1"/>
</dbReference>
<gene>
    <name evidence="4" type="primary">LOC111136916</name>
</gene>
<dbReference type="KEGG" id="cvn:111136916"/>
<dbReference type="GO" id="GO:0003756">
    <property type="term" value="F:protein disulfide isomerase activity"/>
    <property type="evidence" value="ECO:0007669"/>
    <property type="project" value="TreeGrafter"/>
</dbReference>
<dbReference type="GO" id="GO:0005783">
    <property type="term" value="C:endoplasmic reticulum"/>
    <property type="evidence" value="ECO:0007669"/>
    <property type="project" value="TreeGrafter"/>
</dbReference>
<evidence type="ECO:0000256" key="1">
    <source>
        <dbReference type="SAM" id="MobiDB-lite"/>
    </source>
</evidence>
<dbReference type="CDD" id="cd02961">
    <property type="entry name" value="PDI_a_family"/>
    <property type="match status" value="1"/>
</dbReference>
<feature type="chain" id="PRO_5034547443" evidence="2">
    <location>
        <begin position="21"/>
        <end position="422"/>
    </location>
</feature>
<dbReference type="PANTHER" id="PTHR45672:SF11">
    <property type="entry name" value="PROTEIN DISULFIDE-ISOMERASE C17H9.14C"/>
    <property type="match status" value="1"/>
</dbReference>
<dbReference type="SUPFAM" id="SSF52833">
    <property type="entry name" value="Thioredoxin-like"/>
    <property type="match status" value="2"/>
</dbReference>
<feature type="signal peptide" evidence="2">
    <location>
        <begin position="1"/>
        <end position="20"/>
    </location>
</feature>
<organism evidence="3 4">
    <name type="scientific">Crassostrea virginica</name>
    <name type="common">Eastern oyster</name>
    <dbReference type="NCBI Taxonomy" id="6565"/>
    <lineage>
        <taxon>Eukaryota</taxon>
        <taxon>Metazoa</taxon>
        <taxon>Spiralia</taxon>
        <taxon>Lophotrochozoa</taxon>
        <taxon>Mollusca</taxon>
        <taxon>Bivalvia</taxon>
        <taxon>Autobranchia</taxon>
        <taxon>Pteriomorphia</taxon>
        <taxon>Ostreida</taxon>
        <taxon>Ostreoidea</taxon>
        <taxon>Ostreidae</taxon>
        <taxon>Crassostrea</taxon>
    </lineage>
</organism>
<dbReference type="InterPro" id="IPR036356">
    <property type="entry name" value="ERp29_C_sf"/>
</dbReference>
<dbReference type="AlphaFoldDB" id="A0A8B8EVX7"/>
<dbReference type="Gene3D" id="3.40.30.10">
    <property type="entry name" value="Glutaredoxin"/>
    <property type="match status" value="2"/>
</dbReference>
<protein>
    <submittedName>
        <fullName evidence="4">Probable protein disulfide-isomerase A6</fullName>
    </submittedName>
</protein>
<proteinExistence type="predicted"/>
<dbReference type="RefSeq" id="XP_022343793.1">
    <property type="nucleotide sequence ID" value="XM_022488085.1"/>
</dbReference>
<sequence length="422" mass="49053">MYFVRLHFLAVHLFLHTTLATVVDVSYKNLDKVRKSEPFSVFLIVTKNCEKCRLLYPKFLAASQAFKGDLSVLFGRVKDTQLVSEWGVTAFPSLVFFEKGGKHPMKHRGDITVDTVTDYVSRALGRDTVTVRRHYATELTTTNFYEILAIPRQFKFLLLHKQEHEEEVDRIEKYAEIFKNDDGIVFLRLDVFREPNLADQFETRQYPSIYWYADDERPSRARYGGKLDDTQILEFIKDQTGIQRTKSGALVENAGRLADLDRLISEQIHLIEKVKNMDLIITEAKRRSRYHKKDLAKYYLYLLKEIKKAKTMDVLDDERAAINRALSEDPGPKTSEALIKMRNILYAFMDATGKDLHRTSAGESKFVMNREAREVKLQVDEELIYLDNGKEFRATGDGRTVKLKKKGKQKKEKKPTHEHDEL</sequence>
<dbReference type="Proteomes" id="UP000694844">
    <property type="component" value="Chromosome 5"/>
</dbReference>
<dbReference type="GeneID" id="111136916"/>
<evidence type="ECO:0000256" key="2">
    <source>
        <dbReference type="SAM" id="SignalP"/>
    </source>
</evidence>
<feature type="region of interest" description="Disordered" evidence="1">
    <location>
        <begin position="396"/>
        <end position="422"/>
    </location>
</feature>
<feature type="compositionally biased region" description="Basic residues" evidence="1">
    <location>
        <begin position="401"/>
        <end position="414"/>
    </location>
</feature>
<evidence type="ECO:0000313" key="4">
    <source>
        <dbReference type="RefSeq" id="XP_022343793.1"/>
    </source>
</evidence>
<keyword evidence="2" id="KW-0732">Signal</keyword>